<sequence>MASKRTLPFRTERFRYVVQRNPAPARPSFARYRCLHVTSVDPKATLQTAVVQDHAELKRCYDEYKAATADDGKTRWGNAFVWGMTRHALGEELVVYPGKTTFKVLSVSTRYVTVHNQDSNTCRIQTALDKYLGEEGRHWAAKDRKDAQHLKESLYGFDHMSLTNPHREVLVDILWGDFAHHARQEEEIQLPKLESVLGRESERLARSFERTKRFTATRSHPLAPNMVPFATAAAFMAAPIDKLRDIFRSWPEED</sequence>
<evidence type="ECO:0008006" key="3">
    <source>
        <dbReference type="Google" id="ProtNLM"/>
    </source>
</evidence>
<reference evidence="1" key="1">
    <citation type="submission" date="2022-10" db="EMBL/GenBank/DDBJ databases">
        <title>Culturing micro-colonial fungi from biological soil crusts in the Mojave desert and describing Neophaeococcomyces mojavensis, and introducing the new genera and species Taxawa tesnikishii.</title>
        <authorList>
            <person name="Kurbessoian T."/>
            <person name="Stajich J.E."/>
        </authorList>
    </citation>
    <scope>NUCLEOTIDE SEQUENCE</scope>
    <source>
        <strain evidence="1">TK_1</strain>
    </source>
</reference>
<gene>
    <name evidence="1" type="ORF">H2201_000241</name>
</gene>
<dbReference type="PANTHER" id="PTHR35585:SF1">
    <property type="entry name" value="HHE DOMAIN PROTEIN (AFU_ORTHOLOGUE AFUA_4G00730)"/>
    <property type="match status" value="1"/>
</dbReference>
<dbReference type="PANTHER" id="PTHR35585">
    <property type="entry name" value="HHE DOMAIN PROTEIN (AFU_ORTHOLOGUE AFUA_4G00730)"/>
    <property type="match status" value="1"/>
</dbReference>
<name>A0ABQ9P5J7_9PEZI</name>
<evidence type="ECO:0000313" key="2">
    <source>
        <dbReference type="Proteomes" id="UP001172684"/>
    </source>
</evidence>
<accession>A0ABQ9P5J7</accession>
<dbReference type="EMBL" id="JAPDRL010000001">
    <property type="protein sequence ID" value="KAJ9669855.1"/>
    <property type="molecule type" value="Genomic_DNA"/>
</dbReference>
<protein>
    <recommendedName>
        <fullName evidence="3">Hemerythrin-like domain-containing protein</fullName>
    </recommendedName>
</protein>
<proteinExistence type="predicted"/>
<organism evidence="1 2">
    <name type="scientific">Coniosporium apollinis</name>
    <dbReference type="NCBI Taxonomy" id="61459"/>
    <lineage>
        <taxon>Eukaryota</taxon>
        <taxon>Fungi</taxon>
        <taxon>Dikarya</taxon>
        <taxon>Ascomycota</taxon>
        <taxon>Pezizomycotina</taxon>
        <taxon>Dothideomycetes</taxon>
        <taxon>Dothideomycetes incertae sedis</taxon>
        <taxon>Coniosporium</taxon>
    </lineage>
</organism>
<keyword evidence="2" id="KW-1185">Reference proteome</keyword>
<dbReference type="Proteomes" id="UP001172684">
    <property type="component" value="Unassembled WGS sequence"/>
</dbReference>
<evidence type="ECO:0000313" key="1">
    <source>
        <dbReference type="EMBL" id="KAJ9669855.1"/>
    </source>
</evidence>
<comment type="caution">
    <text evidence="1">The sequence shown here is derived from an EMBL/GenBank/DDBJ whole genome shotgun (WGS) entry which is preliminary data.</text>
</comment>